<evidence type="ECO:0000256" key="1">
    <source>
        <dbReference type="SAM" id="MobiDB-lite"/>
    </source>
</evidence>
<name>A0AB38TTT2_BURGA</name>
<organism evidence="2 3">
    <name type="scientific">Burkholderia gladioli</name>
    <name type="common">Pseudomonas marginata</name>
    <name type="synonym">Phytomonas marginata</name>
    <dbReference type="NCBI Taxonomy" id="28095"/>
    <lineage>
        <taxon>Bacteria</taxon>
        <taxon>Pseudomonadati</taxon>
        <taxon>Pseudomonadota</taxon>
        <taxon>Betaproteobacteria</taxon>
        <taxon>Burkholderiales</taxon>
        <taxon>Burkholderiaceae</taxon>
        <taxon>Burkholderia</taxon>
    </lineage>
</organism>
<gene>
    <name evidence="2" type="ORF">NYZ96_06420</name>
</gene>
<proteinExistence type="predicted"/>
<dbReference type="EMBL" id="CP104214">
    <property type="protein sequence ID" value="UWX71382.1"/>
    <property type="molecule type" value="Genomic_DNA"/>
</dbReference>
<evidence type="ECO:0000313" key="3">
    <source>
        <dbReference type="Proteomes" id="UP001059745"/>
    </source>
</evidence>
<reference evidence="2" key="1">
    <citation type="submission" date="2022-09" db="EMBL/GenBank/DDBJ databases">
        <title>Genomic of Burkholderia gladioli.</title>
        <authorList>
            <person name="Wu H."/>
        </authorList>
    </citation>
    <scope>NUCLEOTIDE SEQUENCE</scope>
    <source>
        <strain evidence="2">ZN-S4</strain>
    </source>
</reference>
<dbReference type="AlphaFoldDB" id="A0AB38TTT2"/>
<sequence length="65" mass="7124">MTKIDSPLDTPEGSGAGRGYFRRRAAALRRNPPATPVPRARATAAVRREPHLASFARIHAPPRPR</sequence>
<dbReference type="Proteomes" id="UP001059745">
    <property type="component" value="Chromosome 1"/>
</dbReference>
<feature type="region of interest" description="Disordered" evidence="1">
    <location>
        <begin position="1"/>
        <end position="20"/>
    </location>
</feature>
<feature type="compositionally biased region" description="Low complexity" evidence="1">
    <location>
        <begin position="28"/>
        <end position="45"/>
    </location>
</feature>
<accession>A0AB38TTT2</accession>
<feature type="region of interest" description="Disordered" evidence="1">
    <location>
        <begin position="26"/>
        <end position="65"/>
    </location>
</feature>
<evidence type="ECO:0000313" key="2">
    <source>
        <dbReference type="EMBL" id="UWX71382.1"/>
    </source>
</evidence>
<dbReference type="RefSeq" id="WP_124083773.1">
    <property type="nucleotide sequence ID" value="NZ_CADEPW010000005.1"/>
</dbReference>
<protein>
    <submittedName>
        <fullName evidence="2">Uncharacterized protein</fullName>
    </submittedName>
</protein>